<evidence type="ECO:0000313" key="2">
    <source>
        <dbReference type="EMBL" id="OSJ30155.1"/>
    </source>
</evidence>
<protein>
    <submittedName>
        <fullName evidence="1">Uncharacterized protein</fullName>
    </submittedName>
</protein>
<dbReference type="AlphaFoldDB" id="A0A1X3H2H8"/>
<dbReference type="Proteomes" id="UP000193884">
    <property type="component" value="Unassembled WGS sequence"/>
</dbReference>
<comment type="caution">
    <text evidence="1">The sequence shown here is derived from an EMBL/GenBank/DDBJ whole genome shotgun (WGS) entry which is preliminary data.</text>
</comment>
<evidence type="ECO:0000313" key="1">
    <source>
        <dbReference type="EMBL" id="OSJ05644.1"/>
    </source>
</evidence>
<name>A0A1X3H2H8_9BRAD</name>
<dbReference type="OrthoDB" id="8240922at2"/>
<dbReference type="Proteomes" id="UP000193553">
    <property type="component" value="Unassembled WGS sequence"/>
</dbReference>
<dbReference type="EMBL" id="NAFK01000155">
    <property type="protein sequence ID" value="OSJ30155.1"/>
    <property type="molecule type" value="Genomic_DNA"/>
</dbReference>
<accession>A0A1X3H2H8</accession>
<proteinExistence type="predicted"/>
<sequence>MGQMTFIIEAVKDDCRTVDFRDSAIVAVILARKHSVNGFVVSITAPDGQLFSADQFNRLLTSKGLGSDLAAQDVGRR</sequence>
<organism evidence="1 3">
    <name type="scientific">Bradyrhizobium canariense</name>
    <dbReference type="NCBI Taxonomy" id="255045"/>
    <lineage>
        <taxon>Bacteria</taxon>
        <taxon>Pseudomonadati</taxon>
        <taxon>Pseudomonadota</taxon>
        <taxon>Alphaproteobacteria</taxon>
        <taxon>Hyphomicrobiales</taxon>
        <taxon>Nitrobacteraceae</taxon>
        <taxon>Bradyrhizobium</taxon>
    </lineage>
</organism>
<dbReference type="EMBL" id="NAFI01000182">
    <property type="protein sequence ID" value="OSJ05644.1"/>
    <property type="molecule type" value="Genomic_DNA"/>
</dbReference>
<keyword evidence="4" id="KW-1185">Reference proteome</keyword>
<gene>
    <name evidence="2" type="ORF">BST63_13540</name>
    <name evidence="1" type="ORF">BSZ18_25905</name>
</gene>
<evidence type="ECO:0000313" key="3">
    <source>
        <dbReference type="Proteomes" id="UP000193553"/>
    </source>
</evidence>
<evidence type="ECO:0000313" key="4">
    <source>
        <dbReference type="Proteomes" id="UP000193884"/>
    </source>
</evidence>
<reference evidence="3 4" key="1">
    <citation type="submission" date="2017-03" db="EMBL/GenBank/DDBJ databases">
        <title>Whole genome sequences of fourteen strains of Bradyrhizobium canariense and one strain of Bradyrhizobium japonicum isolated from Lupinus (Papilionoideae: Genisteae) species in Algeria.</title>
        <authorList>
            <person name="Crovadore J."/>
            <person name="Chekireb D."/>
            <person name="Brachmann A."/>
            <person name="Chablais R."/>
            <person name="Cochard B."/>
            <person name="Lefort F."/>
        </authorList>
    </citation>
    <scope>NUCLEOTIDE SEQUENCE [LARGE SCALE GENOMIC DNA]</scope>
    <source>
        <strain evidence="1 3">UBMA195</strain>
        <strain evidence="2 4">UBMAN05</strain>
    </source>
</reference>